<comment type="caution">
    <text evidence="1">The sequence shown here is derived from an EMBL/GenBank/DDBJ whole genome shotgun (WGS) entry which is preliminary data.</text>
</comment>
<organism evidence="1 2">
    <name type="scientific">Halteria grandinella</name>
    <dbReference type="NCBI Taxonomy" id="5974"/>
    <lineage>
        <taxon>Eukaryota</taxon>
        <taxon>Sar</taxon>
        <taxon>Alveolata</taxon>
        <taxon>Ciliophora</taxon>
        <taxon>Intramacronucleata</taxon>
        <taxon>Spirotrichea</taxon>
        <taxon>Stichotrichia</taxon>
        <taxon>Sporadotrichida</taxon>
        <taxon>Halteriidae</taxon>
        <taxon>Halteria</taxon>
    </lineage>
</organism>
<sequence>MKQIKRDLNQFLKRHTEQFKEGLEQLTKIDLKLKEIGEFRIKTHSRPVEEPPKQEKFVLIEGRVMRTRIQNDGTKYTKILPSNDQFIFGFIRSLSNEVDLIHLQHGKFLTVKLPVNFIYIHQNRIFCNNRIYTREEGFIQSFPHDDYSCAIEMDEHKILMAHSTWTKMQVLEWDHTSHKYLVHKALPVKCIAQMNKDIYVKKMIQVDSDYIGLFGKELAKINPLRMKKSKKQSAQFSPRMYSEKVFKHYYIGFEDFTLAPDSIHYIILAEKRHIILFDRVTMTKKSQYQLEALLPTYNLLLPNNFDVETLPVILDTEDNFLKIIDIRGHNYKGSLQLPFGLEILGKYQNKSDFMTKLLAKDMHGQIVMLELNFS</sequence>
<accession>A0A8J8P7L1</accession>
<dbReference type="Proteomes" id="UP000785679">
    <property type="component" value="Unassembled WGS sequence"/>
</dbReference>
<dbReference type="EMBL" id="RRYP01000451">
    <property type="protein sequence ID" value="TNV87404.1"/>
    <property type="molecule type" value="Genomic_DNA"/>
</dbReference>
<proteinExistence type="predicted"/>
<evidence type="ECO:0000313" key="1">
    <source>
        <dbReference type="EMBL" id="TNV87404.1"/>
    </source>
</evidence>
<gene>
    <name evidence="1" type="ORF">FGO68_gene4409</name>
</gene>
<evidence type="ECO:0000313" key="2">
    <source>
        <dbReference type="Proteomes" id="UP000785679"/>
    </source>
</evidence>
<keyword evidence="2" id="KW-1185">Reference proteome</keyword>
<name>A0A8J8P7L1_HALGN</name>
<protein>
    <submittedName>
        <fullName evidence="1">Uncharacterized protein</fullName>
    </submittedName>
</protein>
<reference evidence="1" key="1">
    <citation type="submission" date="2019-06" db="EMBL/GenBank/DDBJ databases">
        <authorList>
            <person name="Zheng W."/>
        </authorList>
    </citation>
    <scope>NUCLEOTIDE SEQUENCE</scope>
    <source>
        <strain evidence="1">QDHG01</strain>
    </source>
</reference>
<dbReference type="AlphaFoldDB" id="A0A8J8P7L1"/>